<feature type="domain" description="Phage capsid-like C-terminal" evidence="4">
    <location>
        <begin position="167"/>
        <end position="431"/>
    </location>
</feature>
<accession>A0A8S5M2G3</accession>
<name>A0A8S5M2G3_9CAUD</name>
<dbReference type="NCBIfam" id="TIGR01554">
    <property type="entry name" value="major_cap_HK97"/>
    <property type="match status" value="1"/>
</dbReference>
<organism evidence="5">
    <name type="scientific">Siphoviridae sp. ctqpo8</name>
    <dbReference type="NCBI Taxonomy" id="2826469"/>
    <lineage>
        <taxon>Viruses</taxon>
        <taxon>Duplodnaviria</taxon>
        <taxon>Heunggongvirae</taxon>
        <taxon>Uroviricota</taxon>
        <taxon>Caudoviricetes</taxon>
    </lineage>
</organism>
<comment type="subcellular location">
    <subcellularLocation>
        <location evidence="1">Virion</location>
    </subcellularLocation>
</comment>
<sequence>MPSTNFARRQPGRRIKASKSYGPAISWLPNSKTFNTFKTMKSIKELKEERSVLHEKMHEIVQTAEQRSDTAFTAEEQAQYNEYRTQYDALSERIARLEADEQRAAELARPVSTALGKGADTEETRAEKRNEELRAAFLDVLSGRKTRNDLTQEVRDGLFLGASNNQIVVPKLVMSKVTMALKSTGTFLNAVDFVITQTSDSYVLPTYDAAGDELVRVKEGSKTSDDSSNKFGGTEIKAYDYNTKIQKIHVNLLKTSGVDVEAVVVEAIAQCIRRGLNKLATISGTGTDDITALLSSAPTGVTTASKDAVTYDELVDMVASVDGAYADSWIMSRNTLLNIAKIKTTDGSPIFLKDVNTGAITHILGHPVVINNDMPQIGTAEAKVIAFGDPKAYHLRMVDGVRMTVFYEKYADENMIGIMGHILADGKLNDAGTHPIKVLALASA</sequence>
<keyword evidence="2" id="KW-0946">Virion</keyword>
<reference evidence="5" key="1">
    <citation type="journal article" date="2021" name="Proc. Natl. Acad. Sci. U.S.A.">
        <title>A Catalog of Tens of Thousands of Viruses from Human Metagenomes Reveals Hidden Associations with Chronic Diseases.</title>
        <authorList>
            <person name="Tisza M.J."/>
            <person name="Buck C.B."/>
        </authorList>
    </citation>
    <scope>NUCLEOTIDE SEQUENCE</scope>
    <source>
        <strain evidence="5">Ctqpo8</strain>
    </source>
</reference>
<dbReference type="Gene3D" id="3.30.2320.10">
    <property type="entry name" value="hypothetical protein PF0899 domain"/>
    <property type="match status" value="1"/>
</dbReference>
<keyword evidence="3" id="KW-0175">Coiled coil</keyword>
<dbReference type="SUPFAM" id="SSF56563">
    <property type="entry name" value="Major capsid protein gp5"/>
    <property type="match status" value="1"/>
</dbReference>
<proteinExistence type="predicted"/>
<dbReference type="Pfam" id="PF05065">
    <property type="entry name" value="Phage_capsid"/>
    <property type="match status" value="1"/>
</dbReference>
<evidence type="ECO:0000256" key="1">
    <source>
        <dbReference type="ARBA" id="ARBA00004328"/>
    </source>
</evidence>
<dbReference type="InterPro" id="IPR054612">
    <property type="entry name" value="Phage_capsid-like_C"/>
</dbReference>
<feature type="coiled-coil region" evidence="3">
    <location>
        <begin position="43"/>
        <end position="107"/>
    </location>
</feature>
<evidence type="ECO:0000313" key="5">
    <source>
        <dbReference type="EMBL" id="DAD76505.1"/>
    </source>
</evidence>
<evidence type="ECO:0000256" key="2">
    <source>
        <dbReference type="ARBA" id="ARBA00022844"/>
    </source>
</evidence>
<evidence type="ECO:0000256" key="3">
    <source>
        <dbReference type="SAM" id="Coils"/>
    </source>
</evidence>
<dbReference type="GO" id="GO:0044423">
    <property type="term" value="C:virion component"/>
    <property type="evidence" value="ECO:0007669"/>
    <property type="project" value="UniProtKB-KW"/>
</dbReference>
<dbReference type="EMBL" id="BK014804">
    <property type="protein sequence ID" value="DAD76505.1"/>
    <property type="molecule type" value="Genomic_DNA"/>
</dbReference>
<protein>
    <submittedName>
        <fullName evidence="5">Major capsid protein</fullName>
    </submittedName>
</protein>
<dbReference type="InterPro" id="IPR024455">
    <property type="entry name" value="Phage_capsid"/>
</dbReference>
<evidence type="ECO:0000259" key="4">
    <source>
        <dbReference type="Pfam" id="PF05065"/>
    </source>
</evidence>